<proteinExistence type="predicted"/>
<evidence type="ECO:0000256" key="1">
    <source>
        <dbReference type="SAM" id="SignalP"/>
    </source>
</evidence>
<gene>
    <name evidence="2" type="ORF">CDD81_3899</name>
</gene>
<organism evidence="2 3">
    <name type="scientific">Ophiocordyceps australis</name>
    <dbReference type="NCBI Taxonomy" id="1399860"/>
    <lineage>
        <taxon>Eukaryota</taxon>
        <taxon>Fungi</taxon>
        <taxon>Dikarya</taxon>
        <taxon>Ascomycota</taxon>
        <taxon>Pezizomycotina</taxon>
        <taxon>Sordariomycetes</taxon>
        <taxon>Hypocreomycetidae</taxon>
        <taxon>Hypocreales</taxon>
        <taxon>Ophiocordycipitaceae</taxon>
        <taxon>Ophiocordyceps</taxon>
    </lineage>
</organism>
<feature type="signal peptide" evidence="1">
    <location>
        <begin position="1"/>
        <end position="23"/>
    </location>
</feature>
<keyword evidence="3" id="KW-1185">Reference proteome</keyword>
<dbReference type="EMBL" id="NJET01000025">
    <property type="protein sequence ID" value="PHH64833.1"/>
    <property type="molecule type" value="Genomic_DNA"/>
</dbReference>
<dbReference type="PANTHER" id="PTHR40640">
    <property type="entry name" value="ANCHORED GLYCOPROTEIN, PUTATIVE (AFU_ORTHOLOGUE AFUA_8G04860)-RELATED"/>
    <property type="match status" value="1"/>
</dbReference>
<keyword evidence="1" id="KW-0732">Signal</keyword>
<protein>
    <submittedName>
        <fullName evidence="2">Uncharacterized protein</fullName>
    </submittedName>
</protein>
<sequence>MAHLVRRASLAMAVFVAPAWCAASPPLAATTAAIFLPYYDSNDWSVLRGSVVASDAAAKETTYTIFCPTQTPPACDLALDFPFIVVEGPSTLKFHGTHTSTLTANLECKLNASTAATCSGYSSYASGYLNTGSAGPMETSWTSTLSGSDVVWNVLTLTETPTATHDDLKPTDTNQNGATVASSVLYYPTPTAQGQGAANGLRPASLVMVAAASLALLCAS</sequence>
<dbReference type="STRING" id="1399860.A0A2C5YB42"/>
<evidence type="ECO:0000313" key="2">
    <source>
        <dbReference type="EMBL" id="PHH64833.1"/>
    </source>
</evidence>
<dbReference type="AlphaFoldDB" id="A0A2C5YB42"/>
<dbReference type="Proteomes" id="UP000226192">
    <property type="component" value="Unassembled WGS sequence"/>
</dbReference>
<evidence type="ECO:0000313" key="3">
    <source>
        <dbReference type="Proteomes" id="UP000226192"/>
    </source>
</evidence>
<feature type="chain" id="PRO_5012067088" evidence="1">
    <location>
        <begin position="24"/>
        <end position="220"/>
    </location>
</feature>
<accession>A0A2C5YB42</accession>
<comment type="caution">
    <text evidence="2">The sequence shown here is derived from an EMBL/GenBank/DDBJ whole genome shotgun (WGS) entry which is preliminary data.</text>
</comment>
<reference evidence="2 3" key="1">
    <citation type="submission" date="2017-06" db="EMBL/GenBank/DDBJ databases">
        <title>Ant-infecting Ophiocordyceps genomes reveal a high diversity of potential behavioral manipulation genes and a possible major role for enterotoxins.</title>
        <authorList>
            <person name="De Bekker C."/>
            <person name="Evans H.C."/>
            <person name="Brachmann A."/>
            <person name="Hughes D.P."/>
        </authorList>
    </citation>
    <scope>NUCLEOTIDE SEQUENCE [LARGE SCALE GENOMIC DNA]</scope>
    <source>
        <strain evidence="2 3">Map64</strain>
    </source>
</reference>
<dbReference type="PANTHER" id="PTHR40640:SF1">
    <property type="entry name" value="ANCHORED GLYCOPROTEIN, PUTATIVE (AFU_ORTHOLOGUE AFUA_8G04860)-RELATED"/>
    <property type="match status" value="1"/>
</dbReference>
<dbReference type="OrthoDB" id="4991875at2759"/>
<name>A0A2C5YB42_9HYPO</name>